<evidence type="ECO:0008006" key="4">
    <source>
        <dbReference type="Google" id="ProtNLM"/>
    </source>
</evidence>
<evidence type="ECO:0000313" key="2">
    <source>
        <dbReference type="EMBL" id="KAG9249337.1"/>
    </source>
</evidence>
<evidence type="ECO:0000256" key="1">
    <source>
        <dbReference type="SAM" id="SignalP"/>
    </source>
</evidence>
<feature type="chain" id="PRO_5040424844" description="Secreted protein" evidence="1">
    <location>
        <begin position="23"/>
        <end position="86"/>
    </location>
</feature>
<keyword evidence="3" id="KW-1185">Reference proteome</keyword>
<sequence length="86" mass="9310">MASSVFVSLLAPLVLLDHLTGAIPTAVTVSACLEIEINLPGQTYFPLSRNYISETQKYWSTALRDLQPVCVISPTSADQVLLSSRS</sequence>
<evidence type="ECO:0000313" key="3">
    <source>
        <dbReference type="Proteomes" id="UP000887226"/>
    </source>
</evidence>
<dbReference type="OrthoDB" id="2151789at2759"/>
<dbReference type="Proteomes" id="UP000887226">
    <property type="component" value="Unassembled WGS sequence"/>
</dbReference>
<dbReference type="AlphaFoldDB" id="A0A9P7ZCK3"/>
<gene>
    <name evidence="2" type="ORF">BJ878DRAFT_484912</name>
</gene>
<feature type="signal peptide" evidence="1">
    <location>
        <begin position="1"/>
        <end position="22"/>
    </location>
</feature>
<organism evidence="2 3">
    <name type="scientific">Calycina marina</name>
    <dbReference type="NCBI Taxonomy" id="1763456"/>
    <lineage>
        <taxon>Eukaryota</taxon>
        <taxon>Fungi</taxon>
        <taxon>Dikarya</taxon>
        <taxon>Ascomycota</taxon>
        <taxon>Pezizomycotina</taxon>
        <taxon>Leotiomycetes</taxon>
        <taxon>Helotiales</taxon>
        <taxon>Pezizellaceae</taxon>
        <taxon>Calycina</taxon>
    </lineage>
</organism>
<dbReference type="EMBL" id="MU253737">
    <property type="protein sequence ID" value="KAG9249337.1"/>
    <property type="molecule type" value="Genomic_DNA"/>
</dbReference>
<accession>A0A9P7ZCK3</accession>
<protein>
    <recommendedName>
        <fullName evidence="4">Secreted protein</fullName>
    </recommendedName>
</protein>
<name>A0A9P7ZCK3_9HELO</name>
<reference evidence="2" key="1">
    <citation type="journal article" date="2021" name="IMA Fungus">
        <title>Genomic characterization of three marine fungi, including Emericellopsis atlantica sp. nov. with signatures of a generalist lifestyle and marine biomass degradation.</title>
        <authorList>
            <person name="Hagestad O.C."/>
            <person name="Hou L."/>
            <person name="Andersen J.H."/>
            <person name="Hansen E.H."/>
            <person name="Altermark B."/>
            <person name="Li C."/>
            <person name="Kuhnert E."/>
            <person name="Cox R.J."/>
            <person name="Crous P.W."/>
            <person name="Spatafora J.W."/>
            <person name="Lail K."/>
            <person name="Amirebrahimi M."/>
            <person name="Lipzen A."/>
            <person name="Pangilinan J."/>
            <person name="Andreopoulos W."/>
            <person name="Hayes R.D."/>
            <person name="Ng V."/>
            <person name="Grigoriev I.V."/>
            <person name="Jackson S.A."/>
            <person name="Sutton T.D.S."/>
            <person name="Dobson A.D.W."/>
            <person name="Rama T."/>
        </authorList>
    </citation>
    <scope>NUCLEOTIDE SEQUENCE</scope>
    <source>
        <strain evidence="2">TRa3180A</strain>
    </source>
</reference>
<keyword evidence="1" id="KW-0732">Signal</keyword>
<comment type="caution">
    <text evidence="2">The sequence shown here is derived from an EMBL/GenBank/DDBJ whole genome shotgun (WGS) entry which is preliminary data.</text>
</comment>
<proteinExistence type="predicted"/>